<reference evidence="1" key="1">
    <citation type="journal article" date="2013" name="Environ. Microbiol.">
        <title>Seasonally variable intestinal metagenomes of the red palm weevil (Rhynchophorus ferrugineus).</title>
        <authorList>
            <person name="Jia S."/>
            <person name="Zhang X."/>
            <person name="Zhang G."/>
            <person name="Yin A."/>
            <person name="Zhang S."/>
            <person name="Li F."/>
            <person name="Wang L."/>
            <person name="Zhao D."/>
            <person name="Yun Q."/>
            <person name="Tala"/>
            <person name="Wang J."/>
            <person name="Sun G."/>
            <person name="Baabdullah M."/>
            <person name="Yu X."/>
            <person name="Hu S."/>
            <person name="Al-Mssallem I.S."/>
            <person name="Yu J."/>
        </authorList>
    </citation>
    <scope>NUCLEOTIDE SEQUENCE</scope>
</reference>
<evidence type="ECO:0000313" key="1">
    <source>
        <dbReference type="EMBL" id="AIA95511.1"/>
    </source>
</evidence>
<dbReference type="AlphaFoldDB" id="A0A060CRD7"/>
<organism evidence="1">
    <name type="scientific">uncultured Cellulomonas sp</name>
    <dbReference type="NCBI Taxonomy" id="189682"/>
    <lineage>
        <taxon>Bacteria</taxon>
        <taxon>Bacillati</taxon>
        <taxon>Actinomycetota</taxon>
        <taxon>Actinomycetes</taxon>
        <taxon>Micrococcales</taxon>
        <taxon>Cellulomonadaceae</taxon>
        <taxon>Cellulomonas</taxon>
        <taxon>environmental samples</taxon>
    </lineage>
</organism>
<sequence>MGAAGWRSVWTPCGEVTHIGGQSWRGDPAPMLAAHHDSAARYVRLVYPRWWQAPIRSAVSAGLAARRRAEVAASRHGAH</sequence>
<name>A0A060CRD7_9CELL</name>
<proteinExistence type="predicted"/>
<protein>
    <submittedName>
        <fullName evidence="1">CAZy families GT2 protein</fullName>
    </submittedName>
</protein>
<accession>A0A060CRD7</accession>
<dbReference type="EMBL" id="KF128148">
    <property type="protein sequence ID" value="AIA95511.1"/>
    <property type="molecule type" value="Genomic_DNA"/>
</dbReference>